<keyword evidence="3" id="KW-1185">Reference proteome</keyword>
<dbReference type="CDD" id="cd00093">
    <property type="entry name" value="HTH_XRE"/>
    <property type="match status" value="1"/>
</dbReference>
<dbReference type="OrthoDB" id="2186666at2"/>
<dbReference type="EMBL" id="JPVO01000053">
    <property type="protein sequence ID" value="KGR74906.1"/>
    <property type="molecule type" value="Genomic_DNA"/>
</dbReference>
<dbReference type="GO" id="GO:0003677">
    <property type="term" value="F:DNA binding"/>
    <property type="evidence" value="ECO:0007669"/>
    <property type="project" value="UniProtKB-KW"/>
</dbReference>
<dbReference type="AlphaFoldDB" id="A0A0A3HQP7"/>
<dbReference type="RefSeq" id="WP_036201506.1">
    <property type="nucleotide sequence ID" value="NZ_AVCY01000003.1"/>
</dbReference>
<dbReference type="PROSITE" id="PS50943">
    <property type="entry name" value="HTH_CROC1"/>
    <property type="match status" value="1"/>
</dbReference>
<dbReference type="InterPro" id="IPR010982">
    <property type="entry name" value="Lambda_DNA-bd_dom_sf"/>
</dbReference>
<comment type="caution">
    <text evidence="2">The sequence shown here is derived from an EMBL/GenBank/DDBJ whole genome shotgun (WGS) entry which is preliminary data.</text>
</comment>
<accession>A0A0A3HQP7</accession>
<feature type="domain" description="HTH cro/C1-type" evidence="1">
    <location>
        <begin position="7"/>
        <end position="63"/>
    </location>
</feature>
<proteinExistence type="predicted"/>
<dbReference type="Proteomes" id="UP000030408">
    <property type="component" value="Unassembled WGS sequence"/>
</dbReference>
<dbReference type="Gene3D" id="1.10.260.40">
    <property type="entry name" value="lambda repressor-like DNA-binding domains"/>
    <property type="match status" value="1"/>
</dbReference>
<protein>
    <submittedName>
        <fullName evidence="2">DNA-binding protein</fullName>
    </submittedName>
</protein>
<evidence type="ECO:0000259" key="1">
    <source>
        <dbReference type="PROSITE" id="PS50943"/>
    </source>
</evidence>
<dbReference type="eggNOG" id="COG3655">
    <property type="taxonomic scope" value="Bacteria"/>
</dbReference>
<reference evidence="2 3" key="1">
    <citation type="submission" date="2014-02" db="EMBL/GenBank/DDBJ databases">
        <title>Draft genome sequence of Lysinibacillus sinduriensis JCM 15800.</title>
        <authorList>
            <person name="Zhang F."/>
            <person name="Wang G."/>
            <person name="Zhang L."/>
        </authorList>
    </citation>
    <scope>NUCLEOTIDE SEQUENCE [LARGE SCALE GENOMIC DNA]</scope>
    <source>
        <strain evidence="2 3">JCM 15800</strain>
    </source>
</reference>
<keyword evidence="2" id="KW-0238">DNA-binding</keyword>
<sequence>MELKMKLKEVLLKKEMSQKDLVELTGLRPNTISEMANNSRQTINREHAAKVLKALEIEDFNEIFEIK</sequence>
<evidence type="ECO:0000313" key="2">
    <source>
        <dbReference type="EMBL" id="KGR74906.1"/>
    </source>
</evidence>
<dbReference type="SUPFAM" id="SSF47413">
    <property type="entry name" value="lambda repressor-like DNA-binding domains"/>
    <property type="match status" value="1"/>
</dbReference>
<organism evidence="2 3">
    <name type="scientific">Ureibacillus sinduriensis BLB-1 = JCM 15800</name>
    <dbReference type="NCBI Taxonomy" id="1384057"/>
    <lineage>
        <taxon>Bacteria</taxon>
        <taxon>Bacillati</taxon>
        <taxon>Bacillota</taxon>
        <taxon>Bacilli</taxon>
        <taxon>Bacillales</taxon>
        <taxon>Caryophanaceae</taxon>
        <taxon>Ureibacillus</taxon>
    </lineage>
</organism>
<name>A0A0A3HQP7_9BACL</name>
<dbReference type="SMART" id="SM00530">
    <property type="entry name" value="HTH_XRE"/>
    <property type="match status" value="1"/>
</dbReference>
<dbReference type="InterPro" id="IPR001387">
    <property type="entry name" value="Cro/C1-type_HTH"/>
</dbReference>
<gene>
    <name evidence="2" type="ORF">CD33_14240</name>
</gene>
<evidence type="ECO:0000313" key="3">
    <source>
        <dbReference type="Proteomes" id="UP000030408"/>
    </source>
</evidence>
<dbReference type="Pfam" id="PF13443">
    <property type="entry name" value="HTH_26"/>
    <property type="match status" value="1"/>
</dbReference>